<protein>
    <submittedName>
        <fullName evidence="2">Uncharacterized protein</fullName>
    </submittedName>
</protein>
<accession>C5KRC7</accession>
<reference evidence="2 3" key="1">
    <citation type="submission" date="2008-07" db="EMBL/GenBank/DDBJ databases">
        <authorList>
            <person name="El-Sayed N."/>
            <person name="Caler E."/>
            <person name="Inman J."/>
            <person name="Amedeo P."/>
            <person name="Hass B."/>
            <person name="Wortman J."/>
        </authorList>
    </citation>
    <scope>NUCLEOTIDE SEQUENCE [LARGE SCALE GENOMIC DNA]</scope>
    <source>
        <strain evidence="3">ATCC 50983 / TXsc</strain>
    </source>
</reference>
<feature type="region of interest" description="Disordered" evidence="1">
    <location>
        <begin position="134"/>
        <end position="155"/>
    </location>
</feature>
<dbReference type="Proteomes" id="UP000007800">
    <property type="component" value="Unassembled WGS sequence"/>
</dbReference>
<dbReference type="EMBL" id="GG675785">
    <property type="protein sequence ID" value="EER12966.1"/>
    <property type="molecule type" value="Genomic_DNA"/>
</dbReference>
<dbReference type="RefSeq" id="XP_002781171.1">
    <property type="nucleotide sequence ID" value="XM_002781125.1"/>
</dbReference>
<dbReference type="GeneID" id="9056082"/>
<gene>
    <name evidence="2" type="ORF">Pmar_PMAR014168</name>
</gene>
<organism evidence="3">
    <name type="scientific">Perkinsus marinus (strain ATCC 50983 / TXsc)</name>
    <dbReference type="NCBI Taxonomy" id="423536"/>
    <lineage>
        <taxon>Eukaryota</taxon>
        <taxon>Sar</taxon>
        <taxon>Alveolata</taxon>
        <taxon>Perkinsozoa</taxon>
        <taxon>Perkinsea</taxon>
        <taxon>Perkinsida</taxon>
        <taxon>Perkinsidae</taxon>
        <taxon>Perkinsus</taxon>
    </lineage>
</organism>
<dbReference type="InParanoid" id="C5KRC7"/>
<dbReference type="AlphaFoldDB" id="C5KRC7"/>
<evidence type="ECO:0000313" key="2">
    <source>
        <dbReference type="EMBL" id="EER12966.1"/>
    </source>
</evidence>
<proteinExistence type="predicted"/>
<sequence length="324" mass="34398">MSEQQQQQQKLRITCSQRALLSDLSVLLLEQYEGTIGASSDEGSKEDLDPIHRWIGSTPGAMDLLVELSCKTATANDACKAVMASDDSNRSRPDTAEVYTAGPTETGQLKSAGVALPGMKAPAVKGQVMQPTLATVPEQASPAANPQKTDDLREGPKSKLLSNLVDELILLLSNTPWMCASLAQLLPLLSAASKDLVRQQQVTQGDLISASGEDLTLVTGTDILVYTGAVERMASLLQAQQQQQQQQQQGTPNDQQGLQTPLGSLQQQQFAMRLQAAHAAAGGGGSTPGMFQTELARPPVLGEAETWRTGYEDVGLITAVSGPY</sequence>
<feature type="region of interest" description="Disordered" evidence="1">
    <location>
        <begin position="83"/>
        <end position="104"/>
    </location>
</feature>
<evidence type="ECO:0000256" key="1">
    <source>
        <dbReference type="SAM" id="MobiDB-lite"/>
    </source>
</evidence>
<name>C5KRC7_PERM5</name>
<evidence type="ECO:0000313" key="3">
    <source>
        <dbReference type="Proteomes" id="UP000007800"/>
    </source>
</evidence>
<keyword evidence="3" id="KW-1185">Reference proteome</keyword>